<gene>
    <name evidence="11" type="primary">zapA</name>
    <name evidence="11" type="ORF">CLVI_13470</name>
</gene>
<dbReference type="Proteomes" id="UP000239471">
    <property type="component" value="Unassembled WGS sequence"/>
</dbReference>
<comment type="subcellular location">
    <subcellularLocation>
        <location evidence="1">Cytoplasm</location>
    </subcellularLocation>
</comment>
<reference evidence="11 12" key="1">
    <citation type="submission" date="2018-03" db="EMBL/GenBank/DDBJ databases">
        <title>Genome sequence of Clostridium vincentii DSM 10228.</title>
        <authorList>
            <person name="Poehlein A."/>
            <person name="Daniel R."/>
        </authorList>
    </citation>
    <scope>NUCLEOTIDE SEQUENCE [LARGE SCALE GENOMIC DNA]</scope>
    <source>
        <strain evidence="11 12">DSM 10228</strain>
    </source>
</reference>
<comment type="function">
    <text evidence="7">Activator of cell division through the inhibition of FtsZ GTPase activity, therefore promoting FtsZ assembly into bundles of protofilaments necessary for the formation of the division Z ring. It is recruited early at mid-cell but it is not essential for cell division.</text>
</comment>
<evidence type="ECO:0000256" key="1">
    <source>
        <dbReference type="ARBA" id="ARBA00004496"/>
    </source>
</evidence>
<evidence type="ECO:0000256" key="10">
    <source>
        <dbReference type="SAM" id="Coils"/>
    </source>
</evidence>
<dbReference type="GO" id="GO:0043093">
    <property type="term" value="P:FtsZ-dependent cytokinesis"/>
    <property type="evidence" value="ECO:0007669"/>
    <property type="project" value="TreeGrafter"/>
</dbReference>
<dbReference type="InterPro" id="IPR007838">
    <property type="entry name" value="Cell_div_ZapA-like"/>
</dbReference>
<sequence>MIKVTVNINNREYNLKGVENEKYLKEVAEYVDSKIREITSKNSFLSTGDAGVLTAINIADELYKVDKEGNELRKSKKSLEERNQTLSDTIKELRVNVDKTQGEKGVLLNGLNNKINSLKDQISKHIEKNKVLEANNNSLNKVNITLKDETAKFVEELAQVNNLSEMLNREIVKVRDKNASLSKKLQQGVYAENSVKKELEKVVKEKETSKKIIDQAKYGQEVLSLEIKGLKKDKKELEDNIARIKNSKGSLEQELEMLNGRNSELKNEVSSLMDEMKGLQKKVNENEKEFEKDRDTKASMEEAFKENYVLEKGILEEDLEEKKKCIKELEDQVGKLSYEKSKIMNNNKESSMDLKTAKYRIMDFEKKLEDVQIEMAKMRKAKNALIK</sequence>
<dbReference type="GO" id="GO:0032153">
    <property type="term" value="C:cell division site"/>
    <property type="evidence" value="ECO:0007669"/>
    <property type="project" value="TreeGrafter"/>
</dbReference>
<dbReference type="GO" id="GO:0000917">
    <property type="term" value="P:division septum assembly"/>
    <property type="evidence" value="ECO:0007669"/>
    <property type="project" value="UniProtKB-KW"/>
</dbReference>
<dbReference type="AlphaFoldDB" id="A0A2T0BGC3"/>
<evidence type="ECO:0000256" key="4">
    <source>
        <dbReference type="ARBA" id="ARBA00022618"/>
    </source>
</evidence>
<evidence type="ECO:0000256" key="3">
    <source>
        <dbReference type="ARBA" id="ARBA00022490"/>
    </source>
</evidence>
<keyword evidence="3" id="KW-0963">Cytoplasm</keyword>
<evidence type="ECO:0000313" key="11">
    <source>
        <dbReference type="EMBL" id="PRR82904.1"/>
    </source>
</evidence>
<keyword evidence="4 11" id="KW-0132">Cell division</keyword>
<dbReference type="GO" id="GO:0000921">
    <property type="term" value="P:septin ring assembly"/>
    <property type="evidence" value="ECO:0007669"/>
    <property type="project" value="TreeGrafter"/>
</dbReference>
<evidence type="ECO:0000256" key="6">
    <source>
        <dbReference type="ARBA" id="ARBA00023306"/>
    </source>
</evidence>
<feature type="coiled-coil region" evidence="10">
    <location>
        <begin position="69"/>
        <end position="184"/>
    </location>
</feature>
<evidence type="ECO:0000256" key="2">
    <source>
        <dbReference type="ARBA" id="ARBA00015195"/>
    </source>
</evidence>
<dbReference type="PANTHER" id="PTHR34981:SF1">
    <property type="entry name" value="CELL DIVISION PROTEIN ZAPA"/>
    <property type="match status" value="1"/>
</dbReference>
<keyword evidence="6" id="KW-0131">Cell cycle</keyword>
<comment type="caution">
    <text evidence="11">The sequence shown here is derived from an EMBL/GenBank/DDBJ whole genome shotgun (WGS) entry which is preliminary data.</text>
</comment>
<dbReference type="GO" id="GO:0005829">
    <property type="term" value="C:cytosol"/>
    <property type="evidence" value="ECO:0007669"/>
    <property type="project" value="TreeGrafter"/>
</dbReference>
<protein>
    <recommendedName>
        <fullName evidence="2">Cell division protein ZapA</fullName>
    </recommendedName>
    <alternativeName>
        <fullName evidence="9">Z ring-associated protein ZapA</fullName>
    </alternativeName>
</protein>
<dbReference type="GO" id="GO:0030428">
    <property type="term" value="C:cell septum"/>
    <property type="evidence" value="ECO:0007669"/>
    <property type="project" value="TreeGrafter"/>
</dbReference>
<dbReference type="Pfam" id="PF05164">
    <property type="entry name" value="ZapA"/>
    <property type="match status" value="1"/>
</dbReference>
<dbReference type="InterPro" id="IPR053712">
    <property type="entry name" value="Bac_CellDiv_Activator"/>
</dbReference>
<comment type="subunit">
    <text evidence="8">Homodimer. Interacts with FtsZ.</text>
</comment>
<keyword evidence="10" id="KW-0175">Coiled coil</keyword>
<evidence type="ECO:0000256" key="5">
    <source>
        <dbReference type="ARBA" id="ARBA00023210"/>
    </source>
</evidence>
<evidence type="ECO:0000313" key="12">
    <source>
        <dbReference type="Proteomes" id="UP000239471"/>
    </source>
</evidence>
<keyword evidence="5" id="KW-0717">Septation</keyword>
<dbReference type="InterPro" id="IPR036192">
    <property type="entry name" value="Cell_div_ZapA-like_sf"/>
</dbReference>
<dbReference type="EMBL" id="PVXQ01000011">
    <property type="protein sequence ID" value="PRR82904.1"/>
    <property type="molecule type" value="Genomic_DNA"/>
</dbReference>
<evidence type="ECO:0000256" key="7">
    <source>
        <dbReference type="ARBA" id="ARBA00024910"/>
    </source>
</evidence>
<dbReference type="Gene3D" id="6.10.250.790">
    <property type="match status" value="1"/>
</dbReference>
<accession>A0A2T0BGC3</accession>
<dbReference type="SUPFAM" id="SSF102829">
    <property type="entry name" value="Cell division protein ZapA-like"/>
    <property type="match status" value="1"/>
</dbReference>
<evidence type="ECO:0000256" key="8">
    <source>
        <dbReference type="ARBA" id="ARBA00026068"/>
    </source>
</evidence>
<evidence type="ECO:0000256" key="9">
    <source>
        <dbReference type="ARBA" id="ARBA00033158"/>
    </source>
</evidence>
<name>A0A2T0BGC3_9CLOT</name>
<organism evidence="11 12">
    <name type="scientific">Clostridium vincentii</name>
    <dbReference type="NCBI Taxonomy" id="52704"/>
    <lineage>
        <taxon>Bacteria</taxon>
        <taxon>Bacillati</taxon>
        <taxon>Bacillota</taxon>
        <taxon>Clostridia</taxon>
        <taxon>Eubacteriales</taxon>
        <taxon>Clostridiaceae</taxon>
        <taxon>Clostridium</taxon>
    </lineage>
</organism>
<proteinExistence type="predicted"/>
<keyword evidence="12" id="KW-1185">Reference proteome</keyword>
<dbReference type="PANTHER" id="PTHR34981">
    <property type="entry name" value="CELL DIVISION PROTEIN ZAPA"/>
    <property type="match status" value="1"/>
</dbReference>
<feature type="coiled-coil region" evidence="10">
    <location>
        <begin position="220"/>
        <end position="381"/>
    </location>
</feature>